<dbReference type="EMBL" id="CP012390">
    <property type="protein sequence ID" value="ALE19091.1"/>
    <property type="molecule type" value="Genomic_DNA"/>
</dbReference>
<feature type="chain" id="PRO_5044544843" evidence="1">
    <location>
        <begin position="27"/>
        <end position="251"/>
    </location>
</feature>
<organism evidence="2 4">
    <name type="scientific">Lawsonella clevelandensis</name>
    <dbReference type="NCBI Taxonomy" id="1528099"/>
    <lineage>
        <taxon>Bacteria</taxon>
        <taxon>Bacillati</taxon>
        <taxon>Actinomycetota</taxon>
        <taxon>Actinomycetes</taxon>
        <taxon>Mycobacteriales</taxon>
        <taxon>Lawsonellaceae</taxon>
        <taxon>Lawsonella</taxon>
    </lineage>
</organism>
<dbReference type="RefSeq" id="WP_053962101.1">
    <property type="nucleotide sequence ID" value="NZ_CAMJVL010000011.1"/>
</dbReference>
<evidence type="ECO:0000313" key="2">
    <source>
        <dbReference type="EMBL" id="ALE19091.1"/>
    </source>
</evidence>
<sequence>MRHHRITTGLLAAALTLGIAVTPATAAPLNAAPAGPAGTVTAPAFTAAEIAQLRQQILDELLVMDVQENHHAAINAKNLAPWMSAKGWESMDLITDSTSPEVTRLFQAKAKKDGITEAQARANFKKMSTAGDVFSIRFQPSHFTEFGKTKNVLSSGEYTLAKRLPVGSFEVYFFEHVLKEKAGKRHWLILFPPGADKDPQGNTIARHVHYVLGDSPLAILPPMFKQQMATMVEANASWEAKVGLLKFGLAH</sequence>
<dbReference type="GeneID" id="84894933"/>
<evidence type="ECO:0000256" key="1">
    <source>
        <dbReference type="SAM" id="SignalP"/>
    </source>
</evidence>
<feature type="signal peptide" evidence="1">
    <location>
        <begin position="1"/>
        <end position="26"/>
    </location>
</feature>
<evidence type="ECO:0000313" key="4">
    <source>
        <dbReference type="Proteomes" id="UP000068137"/>
    </source>
</evidence>
<name>A0A0M4MLF8_9ACTN</name>
<keyword evidence="5" id="KW-1185">Reference proteome</keyword>
<evidence type="ECO:0000313" key="5">
    <source>
        <dbReference type="Proteomes" id="UP000324288"/>
    </source>
</evidence>
<gene>
    <name evidence="2" type="ORF">AL705_05140</name>
    <name evidence="3" type="ORF">LC603019_01009</name>
</gene>
<evidence type="ECO:0000313" key="3">
    <source>
        <dbReference type="EMBL" id="VHO00862.1"/>
    </source>
</evidence>
<dbReference type="InterPro" id="IPR012674">
    <property type="entry name" value="Calycin"/>
</dbReference>
<proteinExistence type="predicted"/>
<reference evidence="2" key="2">
    <citation type="journal article" date="2016" name="Int. J. Syst. Evol. Microbiol.">
        <title>Lawsonella clevelandensis gen. nov., sp. nov., a new member of the suborder Corynebacterineae isolated from human abscesses.</title>
        <authorList>
            <person name="Bell M.E."/>
            <person name="Bernard K.A."/>
            <person name="Harrington S.M."/>
            <person name="Patel N.B."/>
            <person name="Tucker T.A."/>
            <person name="Metcalfe M.G."/>
            <person name="McQuiston J.R."/>
        </authorList>
    </citation>
    <scope>NUCLEOTIDE SEQUENCE</scope>
    <source>
        <strain evidence="2">X1698</strain>
    </source>
</reference>
<reference evidence="3 5" key="3">
    <citation type="submission" date="2019-04" db="EMBL/GenBank/DDBJ databases">
        <authorList>
            <person name="Seth-Smith MB H."/>
            <person name="Seth-Smith H."/>
        </authorList>
    </citation>
    <scope>NUCLEOTIDE SEQUENCE [LARGE SCALE GENOMIC DNA]</scope>
    <source>
        <strain evidence="3">USB-603019</strain>
    </source>
</reference>
<dbReference type="AlphaFoldDB" id="A0A0M4MLF8"/>
<accession>A0A0M4MLF8</accession>
<reference evidence="2 4" key="1">
    <citation type="journal article" date="2015" name="Genome Announc.">
        <title>Complete Genome Sequences for Two Strains of a Novel Fastidious, Partially Acid-Fast, Gram-Positive Corynebacterineae Bacterium, Derived from Human Clinical Samples.</title>
        <authorList>
            <person name="Nicholson A.C."/>
            <person name="Bell M."/>
            <person name="Humrighouse B.W."/>
            <person name="McQuiston J.R."/>
        </authorList>
    </citation>
    <scope>NUCLEOTIDE SEQUENCE [LARGE SCALE GENOMIC DNA]</scope>
    <source>
        <strain evidence="2 4">X1698</strain>
    </source>
</reference>
<protein>
    <submittedName>
        <fullName evidence="2">Uncharacterized protein</fullName>
    </submittedName>
</protein>
<keyword evidence="1" id="KW-0732">Signal</keyword>
<dbReference type="Gene3D" id="2.40.128.20">
    <property type="match status" value="1"/>
</dbReference>
<dbReference type="Proteomes" id="UP000324288">
    <property type="component" value="Chromosome"/>
</dbReference>
<dbReference type="Proteomes" id="UP000068137">
    <property type="component" value="Chromosome"/>
</dbReference>
<dbReference type="KEGG" id="cbq:AL705_05140"/>
<dbReference type="EMBL" id="LR584267">
    <property type="protein sequence ID" value="VHO00862.1"/>
    <property type="molecule type" value="Genomic_DNA"/>
</dbReference>